<gene>
    <name evidence="1" type="ORF">llap_8535</name>
</gene>
<sequence>MKQLRQERDSPLLFLQYSIGKEESEPQIQKEEDLPRNLLTISIIPKASSRSSSDVCRTWGTILAANPHYPWLDPDLGLGSDLVKDWKMPPAAPLFAAVVFWSAAALQPAAEESQHRGPESVPIGTSDRNMALDQALSCRFILTSNREILQLSQCCSRVLPVMLSSAGAKLLSVRGKPITFELYNFNTAKFDPVHKEDQQETRLYLPQAMPQHITFERTKAEENKTLALKSREDWPLPEPL</sequence>
<evidence type="ECO:0000313" key="2">
    <source>
        <dbReference type="Proteomes" id="UP000233556"/>
    </source>
</evidence>
<reference evidence="2" key="2">
    <citation type="submission" date="2017-12" db="EMBL/GenBank/DDBJ databases">
        <title>Genome sequence of the Bar-tailed Godwit (Limosa lapponica baueri).</title>
        <authorList>
            <person name="Lima N.C.B."/>
            <person name="Parody-Merino A.M."/>
            <person name="Battley P.F."/>
            <person name="Fidler A.E."/>
            <person name="Prosdocimi F."/>
        </authorList>
    </citation>
    <scope>NUCLEOTIDE SEQUENCE [LARGE SCALE GENOMIC DNA]</scope>
</reference>
<dbReference type="AlphaFoldDB" id="A0A2I0U528"/>
<protein>
    <submittedName>
        <fullName evidence="1">Uncharacterized protein</fullName>
    </submittedName>
</protein>
<evidence type="ECO:0000313" key="1">
    <source>
        <dbReference type="EMBL" id="PKU41164.1"/>
    </source>
</evidence>
<proteinExistence type="predicted"/>
<dbReference type="EMBL" id="KZ506155">
    <property type="protein sequence ID" value="PKU41164.1"/>
    <property type="molecule type" value="Genomic_DNA"/>
</dbReference>
<organism evidence="1 2">
    <name type="scientific">Limosa lapponica baueri</name>
    <dbReference type="NCBI Taxonomy" id="1758121"/>
    <lineage>
        <taxon>Eukaryota</taxon>
        <taxon>Metazoa</taxon>
        <taxon>Chordata</taxon>
        <taxon>Craniata</taxon>
        <taxon>Vertebrata</taxon>
        <taxon>Euteleostomi</taxon>
        <taxon>Archelosauria</taxon>
        <taxon>Archosauria</taxon>
        <taxon>Dinosauria</taxon>
        <taxon>Saurischia</taxon>
        <taxon>Theropoda</taxon>
        <taxon>Coelurosauria</taxon>
        <taxon>Aves</taxon>
        <taxon>Neognathae</taxon>
        <taxon>Neoaves</taxon>
        <taxon>Charadriiformes</taxon>
        <taxon>Scolopacidae</taxon>
        <taxon>Limosa</taxon>
    </lineage>
</organism>
<name>A0A2I0U528_LIMLA</name>
<dbReference type="Proteomes" id="UP000233556">
    <property type="component" value="Unassembled WGS sequence"/>
</dbReference>
<reference evidence="2" key="1">
    <citation type="submission" date="2017-11" db="EMBL/GenBank/DDBJ databases">
        <authorList>
            <person name="Lima N.C."/>
            <person name="Parody-Merino A.M."/>
            <person name="Battley P.F."/>
            <person name="Fidler A.E."/>
            <person name="Prosdocimi F."/>
        </authorList>
    </citation>
    <scope>NUCLEOTIDE SEQUENCE [LARGE SCALE GENOMIC DNA]</scope>
</reference>
<keyword evidence="2" id="KW-1185">Reference proteome</keyword>
<accession>A0A2I0U528</accession>